<evidence type="ECO:0000313" key="1">
    <source>
        <dbReference type="EMBL" id="CAG8625755.1"/>
    </source>
</evidence>
<dbReference type="EMBL" id="CAJVPL010003077">
    <property type="protein sequence ID" value="CAG8625755.1"/>
    <property type="molecule type" value="Genomic_DNA"/>
</dbReference>
<dbReference type="OrthoDB" id="1028014at2759"/>
<protein>
    <submittedName>
        <fullName evidence="1">7988_t:CDS:1</fullName>
    </submittedName>
</protein>
<dbReference type="PANTHER" id="PTHR34776">
    <property type="entry name" value="F17F16.3 PROTEIN"/>
    <property type="match status" value="1"/>
</dbReference>
<evidence type="ECO:0000313" key="2">
    <source>
        <dbReference type="Proteomes" id="UP000789831"/>
    </source>
</evidence>
<organism evidence="1 2">
    <name type="scientific">Ambispora gerdemannii</name>
    <dbReference type="NCBI Taxonomy" id="144530"/>
    <lineage>
        <taxon>Eukaryota</taxon>
        <taxon>Fungi</taxon>
        <taxon>Fungi incertae sedis</taxon>
        <taxon>Mucoromycota</taxon>
        <taxon>Glomeromycotina</taxon>
        <taxon>Glomeromycetes</taxon>
        <taxon>Archaeosporales</taxon>
        <taxon>Ambisporaceae</taxon>
        <taxon>Ambispora</taxon>
    </lineage>
</organism>
<sequence length="257" mass="29426">MKKEINVLASGNIYFFYRPKVESKQNQKEEVQRFFLVLHPQQSRKYHLIIIGKKHLPQEKGENYFGFVETIKKNKNVLLQSLTEKRYTTATHGERLLPDSHCLGAGKFLIASHDNHTHFIYQLTNPKKIKSAQNEFHIKAEDDYLISVKNPQIETSKGVGLAEKQKANYPNSLQKKFSDYHFIPLNPTNFLDYEGTELLLIATSKENLTERAKEISSCLERICSDRLLEEFAKITPPEAVAPITNPAAKGDFFAAKS</sequence>
<accession>A0A9N9GTT1</accession>
<reference evidence="1" key="1">
    <citation type="submission" date="2021-06" db="EMBL/GenBank/DDBJ databases">
        <authorList>
            <person name="Kallberg Y."/>
            <person name="Tangrot J."/>
            <person name="Rosling A."/>
        </authorList>
    </citation>
    <scope>NUCLEOTIDE SEQUENCE</scope>
    <source>
        <strain evidence="1">MT106</strain>
    </source>
</reference>
<dbReference type="AlphaFoldDB" id="A0A9N9GTT1"/>
<dbReference type="Proteomes" id="UP000789831">
    <property type="component" value="Unassembled WGS sequence"/>
</dbReference>
<name>A0A9N9GTT1_9GLOM</name>
<gene>
    <name evidence="1" type="ORF">AGERDE_LOCUS10276</name>
</gene>
<dbReference type="PANTHER" id="PTHR34776:SF1">
    <property type="entry name" value="F17F16.3 PROTEIN"/>
    <property type="match status" value="1"/>
</dbReference>
<proteinExistence type="predicted"/>
<comment type="caution">
    <text evidence="1">The sequence shown here is derived from an EMBL/GenBank/DDBJ whole genome shotgun (WGS) entry which is preliminary data.</text>
</comment>
<keyword evidence="2" id="KW-1185">Reference proteome</keyword>